<protein>
    <submittedName>
        <fullName evidence="2">Uncharacterized protein</fullName>
    </submittedName>
</protein>
<comment type="caution">
    <text evidence="2">The sequence shown here is derived from an EMBL/GenBank/DDBJ whole genome shotgun (WGS) entry which is preliminary data.</text>
</comment>
<reference evidence="2" key="1">
    <citation type="submission" date="2021-02" db="EMBL/GenBank/DDBJ databases">
        <authorList>
            <person name="Dougan E. K."/>
            <person name="Rhodes N."/>
            <person name="Thang M."/>
            <person name="Chan C."/>
        </authorList>
    </citation>
    <scope>NUCLEOTIDE SEQUENCE</scope>
</reference>
<dbReference type="AlphaFoldDB" id="A0A813GR76"/>
<feature type="non-terminal residue" evidence="2">
    <location>
        <position position="1"/>
    </location>
</feature>
<accession>A0A813GR76</accession>
<feature type="region of interest" description="Disordered" evidence="1">
    <location>
        <begin position="104"/>
        <end position="223"/>
    </location>
</feature>
<feature type="compositionally biased region" description="Polar residues" evidence="1">
    <location>
        <begin position="110"/>
        <end position="130"/>
    </location>
</feature>
<gene>
    <name evidence="2" type="ORF">PGLA1383_LOCUS44287</name>
</gene>
<sequence length="272" mass="28155">GEQPAWGGLSFARNTFRALSDWGDEFERRHFDGDFLGSVSSAPLHAVQQQRQLIAQVGEHAVAAAAATSAGASRLGGGVVVDGLAGLAGELGSAAAKLVEEAAGRGSPGATATTTGFRDSSPSAEANRSQGGAWPSSPPLLRAAGPPLLGRGAASASQPEDLRGGRFPSRPVWGEPTASAVGAPPLRSPPATSPWEEARALQSELERERELRQGRSAALGAQDETLRSLRTELLLSGRGLQAASESRQSAEGRVKSIERGLEGLQEANRELQ</sequence>
<dbReference type="OrthoDB" id="426411at2759"/>
<feature type="compositionally biased region" description="Low complexity" evidence="1">
    <location>
        <begin position="139"/>
        <end position="156"/>
    </location>
</feature>
<evidence type="ECO:0000313" key="2">
    <source>
        <dbReference type="EMBL" id="CAE8627558.1"/>
    </source>
</evidence>
<name>A0A813GR76_POLGL</name>
<keyword evidence="3" id="KW-1185">Reference proteome</keyword>
<dbReference type="Proteomes" id="UP000654075">
    <property type="component" value="Unassembled WGS sequence"/>
</dbReference>
<dbReference type="EMBL" id="CAJNNV010029207">
    <property type="protein sequence ID" value="CAE8627558.1"/>
    <property type="molecule type" value="Genomic_DNA"/>
</dbReference>
<organism evidence="2 3">
    <name type="scientific">Polarella glacialis</name>
    <name type="common">Dinoflagellate</name>
    <dbReference type="NCBI Taxonomy" id="89957"/>
    <lineage>
        <taxon>Eukaryota</taxon>
        <taxon>Sar</taxon>
        <taxon>Alveolata</taxon>
        <taxon>Dinophyceae</taxon>
        <taxon>Suessiales</taxon>
        <taxon>Suessiaceae</taxon>
        <taxon>Polarella</taxon>
    </lineage>
</organism>
<evidence type="ECO:0000313" key="3">
    <source>
        <dbReference type="Proteomes" id="UP000654075"/>
    </source>
</evidence>
<feature type="non-terminal residue" evidence="2">
    <location>
        <position position="272"/>
    </location>
</feature>
<proteinExistence type="predicted"/>
<feature type="compositionally biased region" description="Basic and acidic residues" evidence="1">
    <location>
        <begin position="196"/>
        <end position="213"/>
    </location>
</feature>
<evidence type="ECO:0000256" key="1">
    <source>
        <dbReference type="SAM" id="MobiDB-lite"/>
    </source>
</evidence>